<sequence length="90" mass="10116">MPGFLGIGKLFITSKKFIKADGGIKRIVWMPKQLKEEIKERFIKRAQEEGVPDLLDKIGDEETAPTLEVLLEYLGKVNHPALSMPPILEA</sequence>
<dbReference type="SUPFAM" id="SSF56821">
    <property type="entry name" value="Prismane protein-like"/>
    <property type="match status" value="1"/>
</dbReference>
<comment type="caution">
    <text evidence="2">The sequence shown here is derived from an EMBL/GenBank/DDBJ whole genome shotgun (WGS) entry which is preliminary data.</text>
</comment>
<protein>
    <recommendedName>
        <fullName evidence="1">CO dehydrogenase/acetyl-CoA synthase complex beta subunit C-terminal domain-containing protein</fullName>
    </recommendedName>
</protein>
<organism evidence="2">
    <name type="scientific">Aerophobetes bacterium</name>
    <dbReference type="NCBI Taxonomy" id="2030807"/>
    <lineage>
        <taxon>Bacteria</taxon>
        <taxon>Candidatus Aerophobota</taxon>
    </lineage>
</organism>
<gene>
    <name evidence="2" type="ORF">ENG47_03390</name>
</gene>
<dbReference type="Pfam" id="PF19436">
    <property type="entry name" value="ACS_CODH_B_C"/>
    <property type="match status" value="1"/>
</dbReference>
<dbReference type="InterPro" id="IPR004461">
    <property type="entry name" value="CO_DH/Ac-CoA_synth_bsu"/>
</dbReference>
<dbReference type="InterPro" id="IPR045822">
    <property type="entry name" value="ACS_CODH_B_C"/>
</dbReference>
<reference evidence="2" key="1">
    <citation type="journal article" date="2020" name="mSystems">
        <title>Genome- and Community-Level Interaction Insights into Carbon Utilization and Element Cycling Functions of Hydrothermarchaeota in Hydrothermal Sediment.</title>
        <authorList>
            <person name="Zhou Z."/>
            <person name="Liu Y."/>
            <person name="Xu W."/>
            <person name="Pan J."/>
            <person name="Luo Z.H."/>
            <person name="Li M."/>
        </authorList>
    </citation>
    <scope>NUCLEOTIDE SEQUENCE [LARGE SCALE GENOMIC DNA]</scope>
    <source>
        <strain evidence="2">HyVt-219</strain>
    </source>
</reference>
<dbReference type="AlphaFoldDB" id="A0A7V0QTA1"/>
<dbReference type="EMBL" id="DRBC01000199">
    <property type="protein sequence ID" value="HDN84783.1"/>
    <property type="molecule type" value="Genomic_DNA"/>
</dbReference>
<accession>A0A7V0QTA1</accession>
<evidence type="ECO:0000313" key="2">
    <source>
        <dbReference type="EMBL" id="HDN84783.1"/>
    </source>
</evidence>
<feature type="domain" description="CO dehydrogenase/acetyl-CoA synthase complex beta subunit C-terminal" evidence="1">
    <location>
        <begin position="2"/>
        <end position="88"/>
    </location>
</feature>
<name>A0A7V0QTA1_UNCAE</name>
<dbReference type="InterPro" id="IPR011254">
    <property type="entry name" value="Prismane-like_sf"/>
</dbReference>
<proteinExistence type="predicted"/>
<evidence type="ECO:0000259" key="1">
    <source>
        <dbReference type="Pfam" id="PF19436"/>
    </source>
</evidence>
<dbReference type="GO" id="GO:0006084">
    <property type="term" value="P:acetyl-CoA metabolic process"/>
    <property type="evidence" value="ECO:0007669"/>
    <property type="project" value="InterPro"/>
</dbReference>
<dbReference type="Gene3D" id="3.40.1470.10">
    <property type="entry name" value="Bifunctional carbon monoxide dehydrogenase/acetyl-coa synthase(codh/acs), Chain M, domain 5"/>
    <property type="match status" value="1"/>
</dbReference>
<dbReference type="GO" id="GO:0043885">
    <property type="term" value="F:anaerobic carbon-monoxide dehydrogenase activity"/>
    <property type="evidence" value="ECO:0007669"/>
    <property type="project" value="InterPro"/>
</dbReference>
<dbReference type="PANTHER" id="PTHR42281">
    <property type="match status" value="1"/>
</dbReference>
<dbReference type="PANTHER" id="PTHR42281:SF1">
    <property type="entry name" value="ACETYL-COA DECARBONYLASE_SYNTHASE COMPLEX SUBUNIT BETA 1"/>
    <property type="match status" value="1"/>
</dbReference>
<dbReference type="Proteomes" id="UP000885660">
    <property type="component" value="Unassembled WGS sequence"/>
</dbReference>